<evidence type="ECO:0000313" key="3">
    <source>
        <dbReference type="Proteomes" id="UP000478052"/>
    </source>
</evidence>
<keyword evidence="3" id="KW-1185">Reference proteome</keyword>
<organism evidence="2 3">
    <name type="scientific">Aphis craccivora</name>
    <name type="common">Cowpea aphid</name>
    <dbReference type="NCBI Taxonomy" id="307492"/>
    <lineage>
        <taxon>Eukaryota</taxon>
        <taxon>Metazoa</taxon>
        <taxon>Ecdysozoa</taxon>
        <taxon>Arthropoda</taxon>
        <taxon>Hexapoda</taxon>
        <taxon>Insecta</taxon>
        <taxon>Pterygota</taxon>
        <taxon>Neoptera</taxon>
        <taxon>Paraneoptera</taxon>
        <taxon>Hemiptera</taxon>
        <taxon>Sternorrhyncha</taxon>
        <taxon>Aphidomorpha</taxon>
        <taxon>Aphidoidea</taxon>
        <taxon>Aphididae</taxon>
        <taxon>Aphidini</taxon>
        <taxon>Aphis</taxon>
        <taxon>Aphis</taxon>
    </lineage>
</organism>
<proteinExistence type="predicted"/>
<reference evidence="2 3" key="1">
    <citation type="submission" date="2019-08" db="EMBL/GenBank/DDBJ databases">
        <title>Whole genome of Aphis craccivora.</title>
        <authorList>
            <person name="Voronova N.V."/>
            <person name="Shulinski R.S."/>
            <person name="Bandarenka Y.V."/>
            <person name="Zhorov D.G."/>
            <person name="Warner D."/>
        </authorList>
    </citation>
    <scope>NUCLEOTIDE SEQUENCE [LARGE SCALE GENOMIC DNA]</scope>
    <source>
        <strain evidence="2">180601</strain>
        <tissue evidence="2">Whole Body</tissue>
    </source>
</reference>
<dbReference type="EMBL" id="VUJU01006764">
    <property type="protein sequence ID" value="KAF0747666.1"/>
    <property type="molecule type" value="Genomic_DNA"/>
</dbReference>
<feature type="region of interest" description="Disordered" evidence="1">
    <location>
        <begin position="787"/>
        <end position="826"/>
    </location>
</feature>
<dbReference type="OrthoDB" id="6612673at2759"/>
<dbReference type="PANTHER" id="PTHR33053">
    <property type="entry name" value="PROTEIN, PUTATIVE-RELATED"/>
    <property type="match status" value="1"/>
</dbReference>
<dbReference type="AlphaFoldDB" id="A0A6G0Y1Q4"/>
<evidence type="ECO:0000256" key="1">
    <source>
        <dbReference type="SAM" id="MobiDB-lite"/>
    </source>
</evidence>
<sequence>IPRAESAAYYRLKKYRQKRSAEVSNFRNSFSPPNPTNNCDDNSSYPLVDSSFEYLNLSDCNSLNYQSPQSSPSEHSSSSDSCNQGNNNYNITTTVPSLREKIRNFAVRFRSNMTVEMIENLLEILRSENHTDLPKSAVGLLQTKSNNNIAIMKSSKNTNGSYVYFGIEEGLKGIITDEYTENSIRLLFNIDGLPLYNNSSQQFWPILGLIVHSEYESNPFIVAVYSGDSKPQNSNNFLEDFVQETIFLIQNGLNIGQRNFKLEIAGFSCDTPARSFIKRCKGHGGFFACERCVTRGKTVNKKRVYPSINSKLRTKRSFFRQHQPEHHLDEKTLLIDIPNFDPVNSVFLDSMHLLYLGIMKWILQQLIGTKMRVFVNHIPKEFQRKKLDLDTFNYWKATQFRFFLNYCGALVLRKILPKKMYHNFLLLVVACRILNDSELCIKNVSYTKELLKKFVELLPSFYGPDSQIMNSHNLIHLADDVEHENTNLSNISAFPFENFLGKIKRLIRGRTNPLAQLVRRMSEEKACPEMTKKNAIHKKKSLIVNPDIKSKVDLKSIILQGVELSTKKPNNIVKLDSGEVFSITRIKNKRCSIFFHGYLYKSVTDAFKYPCKSTEIGIMKLGQLSKRKSIIPINNVVKKCVLLEKGRQSMEYKKNTSHVVIQFDEKTNDGKHCIDLIPISWIYMKDSKLYCKYPNKKEYALIDKMSKRLSDPKKSWKSFGISIMTEARSYEQGVRRMTLAFSNSVIHSSAIEEPNSSEDECNPKELSGNELQKHLKDISSFNKLNPTITEHKTNYGNKVQSQSDSSSSEISSASEKKKMLTKKKSLKKRIWSNHQLDGQLLSDNESSESSSMSTKQLLLTGIKPLKKMVHSYHKLDEDNIHSDALMSSLMSAGKINLSRKKAQSCEKLNFATEKRVVDGNVTYEPNKKHCPTCGRSDNAVTVTKSDLESLKRSIEYRIKEESKITRALFEVSNKTTDIEKILNDNTIMDLPKMTLEDFKDFERQLESDTELVKKLKCFIVLNMKTSSKISENLTVVIPKIICKEVQLMYSAFGRETNGQKKLNFSSTITYKYLLEALTTKHEDAKGKEISSILSRWFSGAKDREGGKKLRMKN</sequence>
<feature type="non-terminal residue" evidence="2">
    <location>
        <position position="1113"/>
    </location>
</feature>
<feature type="region of interest" description="Disordered" evidence="1">
    <location>
        <begin position="63"/>
        <end position="88"/>
    </location>
</feature>
<protein>
    <recommendedName>
        <fullName evidence="4">DUF4806 domain-containing protein</fullName>
    </recommendedName>
</protein>
<feature type="compositionally biased region" description="Polar residues" evidence="1">
    <location>
        <begin position="22"/>
        <end position="43"/>
    </location>
</feature>
<feature type="non-terminal residue" evidence="2">
    <location>
        <position position="1"/>
    </location>
</feature>
<feature type="compositionally biased region" description="Polar residues" evidence="1">
    <location>
        <begin position="787"/>
        <end position="800"/>
    </location>
</feature>
<dbReference type="PANTHER" id="PTHR33053:SF24">
    <property type="entry name" value="TRANSPOSASE DOMAIN-CONTAINING PROTEIN"/>
    <property type="match status" value="1"/>
</dbReference>
<gene>
    <name evidence="2" type="ORF">FWK35_00023019</name>
</gene>
<name>A0A6G0Y1Q4_APHCR</name>
<dbReference type="Proteomes" id="UP000478052">
    <property type="component" value="Unassembled WGS sequence"/>
</dbReference>
<comment type="caution">
    <text evidence="2">The sequence shown here is derived from an EMBL/GenBank/DDBJ whole genome shotgun (WGS) entry which is preliminary data.</text>
</comment>
<evidence type="ECO:0000313" key="2">
    <source>
        <dbReference type="EMBL" id="KAF0747666.1"/>
    </source>
</evidence>
<feature type="region of interest" description="Disordered" evidence="1">
    <location>
        <begin position="19"/>
        <end position="43"/>
    </location>
</feature>
<feature type="compositionally biased region" description="Low complexity" evidence="1">
    <location>
        <begin position="66"/>
        <end position="81"/>
    </location>
</feature>
<feature type="compositionally biased region" description="Low complexity" evidence="1">
    <location>
        <begin position="801"/>
        <end position="813"/>
    </location>
</feature>
<evidence type="ECO:0008006" key="4">
    <source>
        <dbReference type="Google" id="ProtNLM"/>
    </source>
</evidence>
<accession>A0A6G0Y1Q4</accession>